<gene>
    <name evidence="2" type="ORF">M9Y10_032706</name>
</gene>
<dbReference type="EMBL" id="JAPFFF010000054">
    <property type="protein sequence ID" value="KAK8838669.1"/>
    <property type="molecule type" value="Genomic_DNA"/>
</dbReference>
<name>A0ABR2GXL9_9EUKA</name>
<proteinExistence type="predicted"/>
<evidence type="ECO:0000313" key="2">
    <source>
        <dbReference type="EMBL" id="KAK8838669.1"/>
    </source>
</evidence>
<dbReference type="Proteomes" id="UP001470230">
    <property type="component" value="Unassembled WGS sequence"/>
</dbReference>
<keyword evidence="3" id="KW-1185">Reference proteome</keyword>
<comment type="caution">
    <text evidence="2">The sequence shown here is derived from an EMBL/GenBank/DDBJ whole genome shotgun (WGS) entry which is preliminary data.</text>
</comment>
<protein>
    <submittedName>
        <fullName evidence="2">Uncharacterized protein</fullName>
    </submittedName>
</protein>
<feature type="region of interest" description="Disordered" evidence="1">
    <location>
        <begin position="35"/>
        <end position="83"/>
    </location>
</feature>
<evidence type="ECO:0000313" key="3">
    <source>
        <dbReference type="Proteomes" id="UP001470230"/>
    </source>
</evidence>
<organism evidence="2 3">
    <name type="scientific">Tritrichomonas musculus</name>
    <dbReference type="NCBI Taxonomy" id="1915356"/>
    <lineage>
        <taxon>Eukaryota</taxon>
        <taxon>Metamonada</taxon>
        <taxon>Parabasalia</taxon>
        <taxon>Tritrichomonadida</taxon>
        <taxon>Tritrichomonadidae</taxon>
        <taxon>Tritrichomonas</taxon>
    </lineage>
</organism>
<evidence type="ECO:0000256" key="1">
    <source>
        <dbReference type="SAM" id="MobiDB-lite"/>
    </source>
</evidence>
<sequence>MATTPIKQKLILSGKKPKLQQSVFEITESYSSSDIDLDLDMESIPVGKEKQNDGQSDSIETPAEQENQVPELEDSDDEEQVRTTGNKLGLLYDFLLTQEQCNESLDEWTYRSFMKEFAIAEADQVGDEIDEEYRNVEEEEEV</sequence>
<accession>A0ABR2GXL9</accession>
<reference evidence="2 3" key="1">
    <citation type="submission" date="2024-04" db="EMBL/GenBank/DDBJ databases">
        <title>Tritrichomonas musculus Genome.</title>
        <authorList>
            <person name="Alves-Ferreira E."/>
            <person name="Grigg M."/>
            <person name="Lorenzi H."/>
            <person name="Galac M."/>
        </authorList>
    </citation>
    <scope>NUCLEOTIDE SEQUENCE [LARGE SCALE GENOMIC DNA]</scope>
    <source>
        <strain evidence="2 3">EAF2021</strain>
    </source>
</reference>
<feature type="compositionally biased region" description="Polar residues" evidence="1">
    <location>
        <begin position="53"/>
        <end position="68"/>
    </location>
</feature>